<dbReference type="InterPro" id="IPR016130">
    <property type="entry name" value="Tyr_Pase_AS"/>
</dbReference>
<reference evidence="4 5" key="1">
    <citation type="journal article" date="2017" name="Nature">
        <title>The Apostasia genome and the evolution of orchids.</title>
        <authorList>
            <person name="Zhang G.Q."/>
            <person name="Liu K.W."/>
            <person name="Li Z."/>
            <person name="Lohaus R."/>
            <person name="Hsiao Y.Y."/>
            <person name="Niu S.C."/>
            <person name="Wang J.Y."/>
            <person name="Lin Y.C."/>
            <person name="Xu Q."/>
            <person name="Chen L.J."/>
            <person name="Yoshida K."/>
            <person name="Fujiwara S."/>
            <person name="Wang Z.W."/>
            <person name="Zhang Y.Q."/>
            <person name="Mitsuda N."/>
            <person name="Wang M."/>
            <person name="Liu G.H."/>
            <person name="Pecoraro L."/>
            <person name="Huang H.X."/>
            <person name="Xiao X.J."/>
            <person name="Lin M."/>
            <person name="Wu X.Y."/>
            <person name="Wu W.L."/>
            <person name="Chen Y.Y."/>
            <person name="Chang S.B."/>
            <person name="Sakamoto S."/>
            <person name="Ohme-Takagi M."/>
            <person name="Yagi M."/>
            <person name="Zeng S.J."/>
            <person name="Shen C.Y."/>
            <person name="Yeh C.M."/>
            <person name="Luo Y.B."/>
            <person name="Tsai W.C."/>
            <person name="Van de Peer Y."/>
            <person name="Liu Z.J."/>
        </authorList>
    </citation>
    <scope>NUCLEOTIDE SEQUENCE [LARGE SCALE GENOMIC DNA]</scope>
    <source>
        <strain evidence="5">cv. Shenzhen</strain>
        <tissue evidence="4">Stem</tissue>
    </source>
</reference>
<dbReference type="PANTHER" id="PTHR46274">
    <property type="entry name" value="PHOSPHATIDYLINOSITOL PHOSPHATASE"/>
    <property type="match status" value="1"/>
</dbReference>
<sequence>MRIQELEGGSGADESTLAEGSRAVAVNPTRVAVGIGARFLFYPTLLYNVVRNKIEAEFRWWDEVDQPNGLDILGVFLFVGSTVHWNLNSTYCFLPLKVGPRLINWLSQVLVLNNSLSGNLDLIQVINYFLFESEENVSSGKTTYVHCKAGRGRSTTIVLCYLVQHRQMTPTMAYEYVRLSRPRVLLASSQWKAVQAYYHLIVKNMMPQNHKAIDDSSFVIVSKSDLDGYVGKSSCLWAELSLVYRIQFASQATLARISCLWLSRHADKKRVVESYSLEADQLGVMGHPCLVTGVIIKL</sequence>
<evidence type="ECO:0000259" key="3">
    <source>
        <dbReference type="PROSITE" id="PS50056"/>
    </source>
</evidence>
<dbReference type="PANTHER" id="PTHR46274:SF9">
    <property type="entry name" value="PHOSPHATIDYLGLYCEROPHOSPHATE PHOSPHATASE PTPMT1"/>
    <property type="match status" value="1"/>
</dbReference>
<dbReference type="FunFam" id="3.90.190.10:FF:000157">
    <property type="entry name" value="Protein-tyrosine phosphatase"/>
    <property type="match status" value="1"/>
</dbReference>
<dbReference type="Pfam" id="PF00782">
    <property type="entry name" value="DSPc"/>
    <property type="match status" value="1"/>
</dbReference>
<dbReference type="InterPro" id="IPR000387">
    <property type="entry name" value="Tyr_Pase_dom"/>
</dbReference>
<proteinExistence type="predicted"/>
<dbReference type="OrthoDB" id="273181at2759"/>
<dbReference type="InterPro" id="IPR020422">
    <property type="entry name" value="TYR_PHOSPHATASE_DUAL_dom"/>
</dbReference>
<dbReference type="InterPro" id="IPR000340">
    <property type="entry name" value="Dual-sp_phosphatase_cat-dom"/>
</dbReference>
<dbReference type="EMBL" id="KZ451932">
    <property type="protein sequence ID" value="PKA61139.1"/>
    <property type="molecule type" value="Genomic_DNA"/>
</dbReference>
<organism evidence="4 5">
    <name type="scientific">Apostasia shenzhenica</name>
    <dbReference type="NCBI Taxonomy" id="1088818"/>
    <lineage>
        <taxon>Eukaryota</taxon>
        <taxon>Viridiplantae</taxon>
        <taxon>Streptophyta</taxon>
        <taxon>Embryophyta</taxon>
        <taxon>Tracheophyta</taxon>
        <taxon>Spermatophyta</taxon>
        <taxon>Magnoliopsida</taxon>
        <taxon>Liliopsida</taxon>
        <taxon>Asparagales</taxon>
        <taxon>Orchidaceae</taxon>
        <taxon>Apostasioideae</taxon>
        <taxon>Apostasia</taxon>
    </lineage>
</organism>
<evidence type="ECO:0000256" key="2">
    <source>
        <dbReference type="ARBA" id="ARBA00022912"/>
    </source>
</evidence>
<feature type="domain" description="Tyrosine specific protein phosphatases" evidence="3">
    <location>
        <begin position="120"/>
        <end position="192"/>
    </location>
</feature>
<evidence type="ECO:0000256" key="1">
    <source>
        <dbReference type="ARBA" id="ARBA00022801"/>
    </source>
</evidence>
<dbReference type="AlphaFoldDB" id="A0A2I0B025"/>
<keyword evidence="5" id="KW-1185">Reference proteome</keyword>
<dbReference type="Gene3D" id="3.90.190.10">
    <property type="entry name" value="Protein tyrosine phosphatase superfamily"/>
    <property type="match status" value="1"/>
</dbReference>
<name>A0A2I0B025_9ASPA</name>
<evidence type="ECO:0000313" key="5">
    <source>
        <dbReference type="Proteomes" id="UP000236161"/>
    </source>
</evidence>
<protein>
    <submittedName>
        <fullName evidence="4">Dual specificity protein phosphatase DSP8</fullName>
    </submittedName>
</protein>
<keyword evidence="1" id="KW-0378">Hydrolase</keyword>
<dbReference type="InterPro" id="IPR029021">
    <property type="entry name" value="Prot-tyrosine_phosphatase-like"/>
</dbReference>
<dbReference type="PROSITE" id="PS50056">
    <property type="entry name" value="TYR_PHOSPHATASE_2"/>
    <property type="match status" value="1"/>
</dbReference>
<dbReference type="Proteomes" id="UP000236161">
    <property type="component" value="Unassembled WGS sequence"/>
</dbReference>
<dbReference type="PROSITE" id="PS00383">
    <property type="entry name" value="TYR_PHOSPHATASE_1"/>
    <property type="match status" value="1"/>
</dbReference>
<gene>
    <name evidence="4" type="primary">DSP8</name>
    <name evidence="4" type="ORF">AXF42_Ash006035</name>
</gene>
<dbReference type="SUPFAM" id="SSF52799">
    <property type="entry name" value="(Phosphotyrosine protein) phosphatases II"/>
    <property type="match status" value="1"/>
</dbReference>
<accession>A0A2I0B025</accession>
<keyword evidence="2" id="KW-0904">Protein phosphatase</keyword>
<evidence type="ECO:0000313" key="4">
    <source>
        <dbReference type="EMBL" id="PKA61139.1"/>
    </source>
</evidence>
<dbReference type="SMART" id="SM00195">
    <property type="entry name" value="DSPc"/>
    <property type="match status" value="1"/>
</dbReference>
<dbReference type="GO" id="GO:0004721">
    <property type="term" value="F:phosphoprotein phosphatase activity"/>
    <property type="evidence" value="ECO:0007669"/>
    <property type="project" value="UniProtKB-KW"/>
</dbReference>